<comment type="caution">
    <text evidence="1">The sequence shown here is derived from an EMBL/GenBank/DDBJ whole genome shotgun (WGS) entry which is preliminary data.</text>
</comment>
<reference evidence="1 2" key="1">
    <citation type="journal article" date="2019" name="Int. J. Syst. Evol. Microbiol.">
        <title>The Global Catalogue of Microorganisms (GCM) 10K type strain sequencing project: providing services to taxonomists for standard genome sequencing and annotation.</title>
        <authorList>
            <consortium name="The Broad Institute Genomics Platform"/>
            <consortium name="The Broad Institute Genome Sequencing Center for Infectious Disease"/>
            <person name="Wu L."/>
            <person name="Ma J."/>
        </authorList>
    </citation>
    <scope>NUCLEOTIDE SEQUENCE [LARGE SCALE GENOMIC DNA]</scope>
    <source>
        <strain evidence="1 2">JCM 10671</strain>
    </source>
</reference>
<protein>
    <submittedName>
        <fullName evidence="1">Uncharacterized protein</fullName>
    </submittedName>
</protein>
<name>A0ABN1H0F4_9ACTN</name>
<dbReference type="RefSeq" id="WP_344606283.1">
    <property type="nucleotide sequence ID" value="NZ_BAAAHE010000025.1"/>
</dbReference>
<dbReference type="Proteomes" id="UP001500957">
    <property type="component" value="Unassembled WGS sequence"/>
</dbReference>
<accession>A0ABN1H0F4</accession>
<keyword evidence="2" id="KW-1185">Reference proteome</keyword>
<organism evidence="1 2">
    <name type="scientific">Sporichthya brevicatena</name>
    <dbReference type="NCBI Taxonomy" id="171442"/>
    <lineage>
        <taxon>Bacteria</taxon>
        <taxon>Bacillati</taxon>
        <taxon>Actinomycetota</taxon>
        <taxon>Actinomycetes</taxon>
        <taxon>Sporichthyales</taxon>
        <taxon>Sporichthyaceae</taxon>
        <taxon>Sporichthya</taxon>
    </lineage>
</organism>
<proteinExistence type="predicted"/>
<evidence type="ECO:0000313" key="1">
    <source>
        <dbReference type="EMBL" id="GAA0625343.1"/>
    </source>
</evidence>
<dbReference type="EMBL" id="BAAAHE010000025">
    <property type="protein sequence ID" value="GAA0625343.1"/>
    <property type="molecule type" value="Genomic_DNA"/>
</dbReference>
<evidence type="ECO:0000313" key="2">
    <source>
        <dbReference type="Proteomes" id="UP001500957"/>
    </source>
</evidence>
<sequence length="94" mass="10375">MRALPRPRLPFRAARSARRGRGPLLAVVDYRVGPFVRWCATVSSPTGEFSERVVLAVDAEGIYLAALAALDDLRRETGRLVEAEHVLHEDPIPA</sequence>
<gene>
    <name evidence="1" type="ORF">GCM10009547_30790</name>
</gene>